<dbReference type="Proteomes" id="UP000564677">
    <property type="component" value="Unassembled WGS sequence"/>
</dbReference>
<dbReference type="GO" id="GO:0015562">
    <property type="term" value="F:efflux transmembrane transporter activity"/>
    <property type="evidence" value="ECO:0007669"/>
    <property type="project" value="InterPro"/>
</dbReference>
<comment type="similarity">
    <text evidence="1 2">Belongs to the outer membrane factor (OMF) (TC 1.B.17) family.</text>
</comment>
<proteinExistence type="inferred from homology"/>
<name>A0A7X5UZS8_9SPHN</name>
<keyword evidence="2 4" id="KW-0449">Lipoprotein</keyword>
<dbReference type="RefSeq" id="WP_167299241.1">
    <property type="nucleotide sequence ID" value="NZ_JAASQV010000001.1"/>
</dbReference>
<dbReference type="Pfam" id="PF02321">
    <property type="entry name" value="OEP"/>
    <property type="match status" value="2"/>
</dbReference>
<comment type="caution">
    <text evidence="4">The sequence shown here is derived from an EMBL/GenBank/DDBJ whole genome shotgun (WGS) entry which is preliminary data.</text>
</comment>
<dbReference type="InterPro" id="IPR003423">
    <property type="entry name" value="OMP_efflux"/>
</dbReference>
<dbReference type="NCBIfam" id="TIGR01845">
    <property type="entry name" value="outer_NodT"/>
    <property type="match status" value="1"/>
</dbReference>
<organism evidence="4 5">
    <name type="scientific">Sphingomonas leidyi</name>
    <dbReference type="NCBI Taxonomy" id="68569"/>
    <lineage>
        <taxon>Bacteria</taxon>
        <taxon>Pseudomonadati</taxon>
        <taxon>Pseudomonadota</taxon>
        <taxon>Alphaproteobacteria</taxon>
        <taxon>Sphingomonadales</taxon>
        <taxon>Sphingomonadaceae</taxon>
        <taxon>Sphingomonas</taxon>
    </lineage>
</organism>
<comment type="subcellular location">
    <subcellularLocation>
        <location evidence="2">Cell membrane</location>
        <topology evidence="2">Lipid-anchor</topology>
    </subcellularLocation>
</comment>
<evidence type="ECO:0000313" key="4">
    <source>
        <dbReference type="EMBL" id="NIJ64945.1"/>
    </source>
</evidence>
<sequence>MHRVRIPSVLLPAVLATAGCAPSLEIGRPVARLPARFEAAAPHPSPEPAALDRWWTLFGDAQLDDLVARALHANADVRLGLARLREAQTIRRAALAPFRVQGDLQLTGGVQRSESLSGPDVLIGGPGGTSVTSGATVAAASPTFNLSWELDLLGRRDAARAAADADLAAARFVQEGTRATLVADVADALFAARGLAAQIQAARETLAIQRGILAVMHARADRGLAARADVARIDADVAQAEAHATQLEAELAATRRAILVLLGEADKALDTLPIAPRLDLPPQPPAALPGMLLERRPDVREAEQRLRAAIARAELQRLELFPRLTLNPGAGLTATRGGGLTAVSAFWTLGAGLTMPILDRARLLAQMRAEGARAEQAVIAYERAVQTAFSEADQSLLRLAGDRARVVLLARAESRADEAYAADRLRFARGLNDLPTLLETQRARSAAHLASATARAETLRRAVTLFRALGGGWQPLPSAASLPGE</sequence>
<accession>A0A7X5UZS8</accession>
<protein>
    <submittedName>
        <fullName evidence="4">NodT family efflux transporter outer membrane factor (OMF) lipoprotein</fullName>
    </submittedName>
</protein>
<reference evidence="4 5" key="1">
    <citation type="submission" date="2020-03" db="EMBL/GenBank/DDBJ databases">
        <title>Genomic Encyclopedia of Type Strains, Phase IV (KMG-IV): sequencing the most valuable type-strain genomes for metagenomic binning, comparative biology and taxonomic classification.</title>
        <authorList>
            <person name="Goeker M."/>
        </authorList>
    </citation>
    <scope>NUCLEOTIDE SEQUENCE [LARGE SCALE GENOMIC DNA]</scope>
    <source>
        <strain evidence="4 5">DSM 4733</strain>
    </source>
</reference>
<keyword evidence="2" id="KW-0812">Transmembrane</keyword>
<keyword evidence="2" id="KW-1134">Transmembrane beta strand</keyword>
<dbReference type="AlphaFoldDB" id="A0A7X5UZS8"/>
<evidence type="ECO:0000256" key="2">
    <source>
        <dbReference type="RuleBase" id="RU362097"/>
    </source>
</evidence>
<evidence type="ECO:0000256" key="3">
    <source>
        <dbReference type="SAM" id="Coils"/>
    </source>
</evidence>
<gene>
    <name evidence="4" type="ORF">FHR20_001876</name>
</gene>
<keyword evidence="2" id="KW-0472">Membrane</keyword>
<feature type="coiled-coil region" evidence="3">
    <location>
        <begin position="230"/>
        <end position="257"/>
    </location>
</feature>
<keyword evidence="2" id="KW-0564">Palmitate</keyword>
<evidence type="ECO:0000256" key="1">
    <source>
        <dbReference type="ARBA" id="ARBA00007613"/>
    </source>
</evidence>
<dbReference type="PROSITE" id="PS51257">
    <property type="entry name" value="PROKAR_LIPOPROTEIN"/>
    <property type="match status" value="1"/>
</dbReference>
<keyword evidence="3" id="KW-0175">Coiled coil</keyword>
<dbReference type="Gene3D" id="2.20.200.10">
    <property type="entry name" value="Outer membrane efflux proteins (OEP)"/>
    <property type="match status" value="1"/>
</dbReference>
<dbReference type="GO" id="GO:0005886">
    <property type="term" value="C:plasma membrane"/>
    <property type="evidence" value="ECO:0007669"/>
    <property type="project" value="UniProtKB-SubCell"/>
</dbReference>
<dbReference type="SUPFAM" id="SSF56954">
    <property type="entry name" value="Outer membrane efflux proteins (OEP)"/>
    <property type="match status" value="1"/>
</dbReference>
<keyword evidence="5" id="KW-1185">Reference proteome</keyword>
<dbReference type="PANTHER" id="PTHR30203">
    <property type="entry name" value="OUTER MEMBRANE CATION EFFLUX PROTEIN"/>
    <property type="match status" value="1"/>
</dbReference>
<dbReference type="InterPro" id="IPR010131">
    <property type="entry name" value="MdtP/NodT-like"/>
</dbReference>
<dbReference type="Gene3D" id="1.20.1600.10">
    <property type="entry name" value="Outer membrane efflux proteins (OEP)"/>
    <property type="match status" value="1"/>
</dbReference>
<dbReference type="EMBL" id="JAASQV010000001">
    <property type="protein sequence ID" value="NIJ64945.1"/>
    <property type="molecule type" value="Genomic_DNA"/>
</dbReference>
<evidence type="ECO:0000313" key="5">
    <source>
        <dbReference type="Proteomes" id="UP000564677"/>
    </source>
</evidence>